<sequence>MTPEPEPEYSKQLNKPQLIKHLLRRLVPTGDLYRHPLTKRCKVYNIATLNTRTLRTHESLLELENALQNIKFDILGISEMRRHEEKIEEYTDYILYQKGKTAGQ</sequence>
<evidence type="ECO:0000313" key="2">
    <source>
        <dbReference type="Proteomes" id="UP000299102"/>
    </source>
</evidence>
<comment type="caution">
    <text evidence="1">The sequence shown here is derived from an EMBL/GenBank/DDBJ whole genome shotgun (WGS) entry which is preliminary data.</text>
</comment>
<dbReference type="Proteomes" id="UP000299102">
    <property type="component" value="Unassembled WGS sequence"/>
</dbReference>
<dbReference type="OrthoDB" id="410104at2759"/>
<name>A0A4C1U1T7_EUMVA</name>
<accession>A0A4C1U1T7</accession>
<dbReference type="AlphaFoldDB" id="A0A4C1U1T7"/>
<gene>
    <name evidence="1" type="ORF">EVAR_82145_1</name>
</gene>
<keyword evidence="2" id="KW-1185">Reference proteome</keyword>
<proteinExistence type="predicted"/>
<dbReference type="EMBL" id="BGZK01000116">
    <property type="protein sequence ID" value="GBP20271.1"/>
    <property type="molecule type" value="Genomic_DNA"/>
</dbReference>
<reference evidence="1 2" key="1">
    <citation type="journal article" date="2019" name="Commun. Biol.">
        <title>The bagworm genome reveals a unique fibroin gene that provides high tensile strength.</title>
        <authorList>
            <person name="Kono N."/>
            <person name="Nakamura H."/>
            <person name="Ohtoshi R."/>
            <person name="Tomita M."/>
            <person name="Numata K."/>
            <person name="Arakawa K."/>
        </authorList>
    </citation>
    <scope>NUCLEOTIDE SEQUENCE [LARGE SCALE GENOMIC DNA]</scope>
</reference>
<evidence type="ECO:0000313" key="1">
    <source>
        <dbReference type="EMBL" id="GBP20271.1"/>
    </source>
</evidence>
<organism evidence="1 2">
    <name type="scientific">Eumeta variegata</name>
    <name type="common">Bagworm moth</name>
    <name type="synonym">Eumeta japonica</name>
    <dbReference type="NCBI Taxonomy" id="151549"/>
    <lineage>
        <taxon>Eukaryota</taxon>
        <taxon>Metazoa</taxon>
        <taxon>Ecdysozoa</taxon>
        <taxon>Arthropoda</taxon>
        <taxon>Hexapoda</taxon>
        <taxon>Insecta</taxon>
        <taxon>Pterygota</taxon>
        <taxon>Neoptera</taxon>
        <taxon>Endopterygota</taxon>
        <taxon>Lepidoptera</taxon>
        <taxon>Glossata</taxon>
        <taxon>Ditrysia</taxon>
        <taxon>Tineoidea</taxon>
        <taxon>Psychidae</taxon>
        <taxon>Oiketicinae</taxon>
        <taxon>Eumeta</taxon>
    </lineage>
</organism>
<protein>
    <submittedName>
        <fullName evidence="1">Uncharacterized protein</fullName>
    </submittedName>
</protein>